<dbReference type="CDD" id="cd00616">
    <property type="entry name" value="AHBA_syn"/>
    <property type="match status" value="1"/>
</dbReference>
<dbReference type="RefSeq" id="WP_243550901.1">
    <property type="nucleotide sequence ID" value="NZ_CP094532.1"/>
</dbReference>
<dbReference type="PANTHER" id="PTHR30244">
    <property type="entry name" value="TRANSAMINASE"/>
    <property type="match status" value="1"/>
</dbReference>
<dbReference type="InterPro" id="IPR015424">
    <property type="entry name" value="PyrdxlP-dep_Trfase"/>
</dbReference>
<keyword evidence="3" id="KW-1185">Reference proteome</keyword>
<dbReference type="PANTHER" id="PTHR30244:SF42">
    <property type="entry name" value="UDP-2-ACETAMIDO-2-DEOXY-3-OXO-D-GLUCURONATE AMINOTRANSFERASE"/>
    <property type="match status" value="1"/>
</dbReference>
<name>A0ABY4BS02_9FLAO</name>
<dbReference type="Gene3D" id="3.40.640.10">
    <property type="entry name" value="Type I PLP-dependent aspartate aminotransferase-like (Major domain)"/>
    <property type="match status" value="1"/>
</dbReference>
<dbReference type="EMBL" id="CP094532">
    <property type="protein sequence ID" value="UOE41974.1"/>
    <property type="molecule type" value="Genomic_DNA"/>
</dbReference>
<dbReference type="Pfam" id="PF01041">
    <property type="entry name" value="DegT_DnrJ_EryC1"/>
    <property type="match status" value="1"/>
</dbReference>
<dbReference type="PIRSF" id="PIRSF000390">
    <property type="entry name" value="PLP_StrS"/>
    <property type="match status" value="1"/>
</dbReference>
<reference evidence="2 3" key="1">
    <citation type="submission" date="2022-03" db="EMBL/GenBank/DDBJ databases">
        <title>Chryseobacterium sp. isolated from particulate matters in swine house.</title>
        <authorList>
            <person name="Won M."/>
            <person name="Kim S.-J."/>
            <person name="Kwon S.-W."/>
        </authorList>
    </citation>
    <scope>NUCLEOTIDE SEQUENCE [LARGE SCALE GENOMIC DNA]</scope>
    <source>
        <strain evidence="2 3">SC2-2</strain>
    </source>
</reference>
<evidence type="ECO:0000256" key="1">
    <source>
        <dbReference type="RuleBase" id="RU004508"/>
    </source>
</evidence>
<organism evidence="2 3">
    <name type="scientific">Chryseobacterium suipulveris</name>
    <dbReference type="NCBI Taxonomy" id="2929800"/>
    <lineage>
        <taxon>Bacteria</taxon>
        <taxon>Pseudomonadati</taxon>
        <taxon>Bacteroidota</taxon>
        <taxon>Flavobacteriia</taxon>
        <taxon>Flavobacteriales</taxon>
        <taxon>Weeksellaceae</taxon>
        <taxon>Chryseobacterium group</taxon>
        <taxon>Chryseobacterium</taxon>
    </lineage>
</organism>
<dbReference type="InterPro" id="IPR000653">
    <property type="entry name" value="DegT/StrS_aminotransferase"/>
</dbReference>
<accession>A0ABY4BS02</accession>
<comment type="similarity">
    <text evidence="1">Belongs to the DegT/DnrJ/EryC1 family.</text>
</comment>
<dbReference type="SUPFAM" id="SSF53383">
    <property type="entry name" value="PLP-dependent transferases"/>
    <property type="match status" value="1"/>
</dbReference>
<dbReference type="GO" id="GO:0008483">
    <property type="term" value="F:transaminase activity"/>
    <property type="evidence" value="ECO:0007669"/>
    <property type="project" value="UniProtKB-KW"/>
</dbReference>
<gene>
    <name evidence="2" type="ORF">MTP09_04895</name>
</gene>
<dbReference type="Proteomes" id="UP000831460">
    <property type="component" value="Chromosome"/>
</dbReference>
<dbReference type="InterPro" id="IPR015422">
    <property type="entry name" value="PyrdxlP-dep_Trfase_small"/>
</dbReference>
<evidence type="ECO:0000313" key="2">
    <source>
        <dbReference type="EMBL" id="UOE41974.1"/>
    </source>
</evidence>
<protein>
    <submittedName>
        <fullName evidence="2">DegT/DnrJ/EryC1/StrS family aminotransferase</fullName>
    </submittedName>
</protein>
<proteinExistence type="inferred from homology"/>
<keyword evidence="2" id="KW-0808">Transferase</keyword>
<keyword evidence="2" id="KW-0032">Aminotransferase</keyword>
<sequence>MRKIQMVDLQSQYYKIKSEVDNAVLNVMDSAAFINGPEVKFFQQELENYLDVKHVIPCANGTDALQIALMALDLKEGDEVITADFTFAATVEVIHLLKLKSVLVDVDYDTFTIDTDKLRAAITPKTKAIIPVHLFGQCANMEEILKIAKDHNLFVVEDNAQAIGADFAFSDETLKKSGTMGTIGTTSFFPSKNLGCYGDGGAIFTNDDELAHKMRGIVNHGMYERYYHDEVGVNSRLDSIQAAVLRKKLPLLDVYNEQRRKAADYYDEAFANHPNILTPKRAENSTHVFHQYTLRILNGKRNELQQFLTEKEIPAMIYYPVALRKQKAYYQESDPKDFVNTDKLLDQVISLPMHTELDEEQLKYISDAVLEFMKS</sequence>
<dbReference type="InterPro" id="IPR015421">
    <property type="entry name" value="PyrdxlP-dep_Trfase_major"/>
</dbReference>
<evidence type="ECO:0000313" key="3">
    <source>
        <dbReference type="Proteomes" id="UP000831460"/>
    </source>
</evidence>
<dbReference type="Gene3D" id="3.90.1150.10">
    <property type="entry name" value="Aspartate Aminotransferase, domain 1"/>
    <property type="match status" value="1"/>
</dbReference>
<keyword evidence="1" id="KW-0663">Pyridoxal phosphate</keyword>